<evidence type="ECO:0000256" key="1">
    <source>
        <dbReference type="ARBA" id="ARBA00006987"/>
    </source>
</evidence>
<keyword evidence="4" id="KW-1185">Reference proteome</keyword>
<feature type="signal peptide" evidence="2">
    <location>
        <begin position="1"/>
        <end position="30"/>
    </location>
</feature>
<dbReference type="InterPro" id="IPR005064">
    <property type="entry name" value="BUG"/>
</dbReference>
<keyword evidence="3" id="KW-0675">Receptor</keyword>
<comment type="caution">
    <text evidence="3">The sequence shown here is derived from an EMBL/GenBank/DDBJ whole genome shotgun (WGS) entry which is preliminary data.</text>
</comment>
<dbReference type="EMBL" id="SHKO01000001">
    <property type="protein sequence ID" value="RZT98997.1"/>
    <property type="molecule type" value="Genomic_DNA"/>
</dbReference>
<dbReference type="SUPFAM" id="SSF53850">
    <property type="entry name" value="Periplasmic binding protein-like II"/>
    <property type="match status" value="1"/>
</dbReference>
<accession>A0A4Q7VRY2</accession>
<dbReference type="PANTHER" id="PTHR42928:SF5">
    <property type="entry name" value="BLR1237 PROTEIN"/>
    <property type="match status" value="1"/>
</dbReference>
<organism evidence="3 4">
    <name type="scientific">Advenella incenata</name>
    <dbReference type="NCBI Taxonomy" id="267800"/>
    <lineage>
        <taxon>Bacteria</taxon>
        <taxon>Pseudomonadati</taxon>
        <taxon>Pseudomonadota</taxon>
        <taxon>Betaproteobacteria</taxon>
        <taxon>Burkholderiales</taxon>
        <taxon>Alcaligenaceae</taxon>
    </lineage>
</organism>
<comment type="similarity">
    <text evidence="1">Belongs to the UPF0065 (bug) family.</text>
</comment>
<gene>
    <name evidence="3" type="ORF">EV681_0778</name>
</gene>
<dbReference type="InterPro" id="IPR042100">
    <property type="entry name" value="Bug_dom1"/>
</dbReference>
<evidence type="ECO:0000256" key="2">
    <source>
        <dbReference type="SAM" id="SignalP"/>
    </source>
</evidence>
<dbReference type="Pfam" id="PF03401">
    <property type="entry name" value="TctC"/>
    <property type="match status" value="1"/>
</dbReference>
<evidence type="ECO:0000313" key="3">
    <source>
        <dbReference type="EMBL" id="RZT98997.1"/>
    </source>
</evidence>
<dbReference type="CDD" id="cd07012">
    <property type="entry name" value="PBP2_Bug_TTT"/>
    <property type="match status" value="1"/>
</dbReference>
<dbReference type="Gene3D" id="3.40.190.10">
    <property type="entry name" value="Periplasmic binding protein-like II"/>
    <property type="match status" value="1"/>
</dbReference>
<keyword evidence="2" id="KW-0732">Signal</keyword>
<proteinExistence type="inferred from homology"/>
<dbReference type="PANTHER" id="PTHR42928">
    <property type="entry name" value="TRICARBOXYLATE-BINDING PROTEIN"/>
    <property type="match status" value="1"/>
</dbReference>
<dbReference type="OrthoDB" id="8678477at2"/>
<sequence>MSGFGKKYIKYVMPFAAAVLGLAVSQHAVAASPVSVVVAFPAGGPGDTLARVTGKELESQLKRTVVVENKPGGNGAIAASTVTRAKPDGNTLFLSSTGAIAINPALYKKLIYDPAKDLQPVALLVSTPEVLVVSKKSGITSVKELLEKAKSNPDGISLSTSGVGSMPHMAIAQFRIATKANTLIVPFGGAAPAITATIGGQVDGFFGDVSGLVQHIKQGSLVPIGVASAKRSAALPQVPTFDELGIKNVHATNWYGVFAPAGTPDEKIKELNLAYRAVMKTPAVTQYVQTSGLDTDDLEPAQFASLIDQDTKKWADLIKAENIKMNQ</sequence>
<dbReference type="Gene3D" id="3.40.190.150">
    <property type="entry name" value="Bordetella uptake gene, domain 1"/>
    <property type="match status" value="1"/>
</dbReference>
<dbReference type="Proteomes" id="UP000293398">
    <property type="component" value="Unassembled WGS sequence"/>
</dbReference>
<reference evidence="3 4" key="1">
    <citation type="submission" date="2019-02" db="EMBL/GenBank/DDBJ databases">
        <title>Genomic Encyclopedia of Type Strains, Phase IV (KMG-IV): sequencing the most valuable type-strain genomes for metagenomic binning, comparative biology and taxonomic classification.</title>
        <authorList>
            <person name="Goeker M."/>
        </authorList>
    </citation>
    <scope>NUCLEOTIDE SEQUENCE [LARGE SCALE GENOMIC DNA]</scope>
    <source>
        <strain evidence="3 4">DSM 23814</strain>
    </source>
</reference>
<dbReference type="RefSeq" id="WP_128396016.1">
    <property type="nucleotide sequence ID" value="NZ_SHKO01000001.1"/>
</dbReference>
<name>A0A4Q7VRY2_9BURK</name>
<dbReference type="PIRSF" id="PIRSF017082">
    <property type="entry name" value="YflP"/>
    <property type="match status" value="1"/>
</dbReference>
<protein>
    <submittedName>
        <fullName evidence="3">Tripartite-type tricarboxylate transporter receptor subunit TctC</fullName>
    </submittedName>
</protein>
<evidence type="ECO:0000313" key="4">
    <source>
        <dbReference type="Proteomes" id="UP000293398"/>
    </source>
</evidence>
<dbReference type="AlphaFoldDB" id="A0A4Q7VRY2"/>
<feature type="chain" id="PRO_5020199317" evidence="2">
    <location>
        <begin position="31"/>
        <end position="327"/>
    </location>
</feature>